<dbReference type="Proteomes" id="UP000594638">
    <property type="component" value="Unassembled WGS sequence"/>
</dbReference>
<reference evidence="2 3" key="1">
    <citation type="submission" date="2019-12" db="EMBL/GenBank/DDBJ databases">
        <authorList>
            <person name="Alioto T."/>
            <person name="Alioto T."/>
            <person name="Gomez Garrido J."/>
        </authorList>
    </citation>
    <scope>NUCLEOTIDE SEQUENCE [LARGE SCALE GENOMIC DNA]</scope>
</reference>
<accession>A0A8S0VLJ4</accession>
<dbReference type="EMBL" id="CACTIH010010074">
    <property type="protein sequence ID" value="CAA3033254.1"/>
    <property type="molecule type" value="Genomic_DNA"/>
</dbReference>
<feature type="region of interest" description="Disordered" evidence="1">
    <location>
        <begin position="296"/>
        <end position="319"/>
    </location>
</feature>
<name>A0A8S0VLJ4_OLEEU</name>
<evidence type="ECO:0000256" key="1">
    <source>
        <dbReference type="SAM" id="MobiDB-lite"/>
    </source>
</evidence>
<comment type="caution">
    <text evidence="2">The sequence shown here is derived from an EMBL/GenBank/DDBJ whole genome shotgun (WGS) entry which is preliminary data.</text>
</comment>
<feature type="compositionally biased region" description="Low complexity" evidence="1">
    <location>
        <begin position="13"/>
        <end position="26"/>
    </location>
</feature>
<organism evidence="2 3">
    <name type="scientific">Olea europaea subsp. europaea</name>
    <dbReference type="NCBI Taxonomy" id="158383"/>
    <lineage>
        <taxon>Eukaryota</taxon>
        <taxon>Viridiplantae</taxon>
        <taxon>Streptophyta</taxon>
        <taxon>Embryophyta</taxon>
        <taxon>Tracheophyta</taxon>
        <taxon>Spermatophyta</taxon>
        <taxon>Magnoliopsida</taxon>
        <taxon>eudicotyledons</taxon>
        <taxon>Gunneridae</taxon>
        <taxon>Pentapetalae</taxon>
        <taxon>asterids</taxon>
        <taxon>lamiids</taxon>
        <taxon>Lamiales</taxon>
        <taxon>Oleaceae</taxon>
        <taxon>Oleeae</taxon>
        <taxon>Olea</taxon>
    </lineage>
</organism>
<protein>
    <submittedName>
        <fullName evidence="2">Uncharacterized protein</fullName>
    </submittedName>
</protein>
<keyword evidence="3" id="KW-1185">Reference proteome</keyword>
<sequence>MLCEFGQGARWATHGTAGTSTGTTAGPQELPVSAPTPRRCPQIALALALELNFKLQTSNWLSRFLPRFRSLFALAPPPAPPARPLRGLARTTDLLGPAYLVCSIVVASLGRARSLPRSAIRPRSAYCRSAREPNDFVGRAPAGDRVEMMRVRESERARERESERARERESEPFIAINSAGGWAWLQPSADGCPPGADGEHSSESKCSPPAPAWLPWAAANSPRRTAAGLSPAAAAGLLIAAADQRLRMQPKKAALGWIAAGGGRRLPGLKTAARVRPGAAMQPFVHSTSNQPKLMVHRPGQSGARVSVSRHSRSLANTH</sequence>
<evidence type="ECO:0000313" key="3">
    <source>
        <dbReference type="Proteomes" id="UP000594638"/>
    </source>
</evidence>
<dbReference type="Gramene" id="OE9A045019T1">
    <property type="protein sequence ID" value="OE9A045019C1"/>
    <property type="gene ID" value="OE9A045019"/>
</dbReference>
<proteinExistence type="predicted"/>
<dbReference type="AlphaFoldDB" id="A0A8S0VLJ4"/>
<evidence type="ECO:0000313" key="2">
    <source>
        <dbReference type="EMBL" id="CAA3033254.1"/>
    </source>
</evidence>
<gene>
    <name evidence="2" type="ORF">OLEA9_A045019</name>
</gene>
<feature type="region of interest" description="Disordered" evidence="1">
    <location>
        <begin position="13"/>
        <end position="34"/>
    </location>
</feature>